<gene>
    <name evidence="2" type="ORF">V6N12_031149</name>
</gene>
<protein>
    <submittedName>
        <fullName evidence="2">Uncharacterized protein</fullName>
    </submittedName>
</protein>
<dbReference type="Proteomes" id="UP001472677">
    <property type="component" value="Unassembled WGS sequence"/>
</dbReference>
<sequence length="127" mass="13902">MEEWITGTRVRGDVPKGPIEGDRSKAQSAPMKVNLTRFTDDRLYKDALLNPSKTSSPGIGGNGVNFGEFPQTWDNVEELMALQLQDIYDREEAIKGPIAPARPNKGEVSQEWVELNPIVYEGVGGGG</sequence>
<organism evidence="2 3">
    <name type="scientific">Hibiscus sabdariffa</name>
    <name type="common">roselle</name>
    <dbReference type="NCBI Taxonomy" id="183260"/>
    <lineage>
        <taxon>Eukaryota</taxon>
        <taxon>Viridiplantae</taxon>
        <taxon>Streptophyta</taxon>
        <taxon>Embryophyta</taxon>
        <taxon>Tracheophyta</taxon>
        <taxon>Spermatophyta</taxon>
        <taxon>Magnoliopsida</taxon>
        <taxon>eudicotyledons</taxon>
        <taxon>Gunneridae</taxon>
        <taxon>Pentapetalae</taxon>
        <taxon>rosids</taxon>
        <taxon>malvids</taxon>
        <taxon>Malvales</taxon>
        <taxon>Malvaceae</taxon>
        <taxon>Malvoideae</taxon>
        <taxon>Hibiscus</taxon>
    </lineage>
</organism>
<dbReference type="EMBL" id="JBBPBM010000019">
    <property type="protein sequence ID" value="KAK8554178.1"/>
    <property type="molecule type" value="Genomic_DNA"/>
</dbReference>
<name>A0ABR2E9Y0_9ROSI</name>
<evidence type="ECO:0000313" key="2">
    <source>
        <dbReference type="EMBL" id="KAK8554178.1"/>
    </source>
</evidence>
<comment type="caution">
    <text evidence="2">The sequence shown here is derived from an EMBL/GenBank/DDBJ whole genome shotgun (WGS) entry which is preliminary data.</text>
</comment>
<accession>A0ABR2E9Y0</accession>
<reference evidence="2 3" key="1">
    <citation type="journal article" date="2024" name="G3 (Bethesda)">
        <title>Genome assembly of Hibiscus sabdariffa L. provides insights into metabolisms of medicinal natural products.</title>
        <authorList>
            <person name="Kim T."/>
        </authorList>
    </citation>
    <scope>NUCLEOTIDE SEQUENCE [LARGE SCALE GENOMIC DNA]</scope>
    <source>
        <strain evidence="2">TK-2024</strain>
        <tissue evidence="2">Old leaves</tissue>
    </source>
</reference>
<proteinExistence type="predicted"/>
<evidence type="ECO:0000313" key="3">
    <source>
        <dbReference type="Proteomes" id="UP001472677"/>
    </source>
</evidence>
<keyword evidence="3" id="KW-1185">Reference proteome</keyword>
<feature type="region of interest" description="Disordered" evidence="1">
    <location>
        <begin position="1"/>
        <end position="28"/>
    </location>
</feature>
<evidence type="ECO:0000256" key="1">
    <source>
        <dbReference type="SAM" id="MobiDB-lite"/>
    </source>
</evidence>
<feature type="compositionally biased region" description="Basic and acidic residues" evidence="1">
    <location>
        <begin position="10"/>
        <end position="25"/>
    </location>
</feature>